<name>A0ABW4KUC7_9BURK</name>
<dbReference type="PANTHER" id="PTHR30203:SF29">
    <property type="entry name" value="PROTEIN CYAE"/>
    <property type="match status" value="1"/>
</dbReference>
<sequence>MRPPFAPVRRTAGWPPALALALATALAGCAATPPTPAPELTQLAPAQWFAPQPHGGTAAQLVDWWRQPGSDSALASLIDAALRDAPTVDAAEARVNAARAQLGAQRAGLMPRVDAAASASRGNSSAIGSTAPGGSPPIITTLQAGLQAQWEIDLFGRQRALVDAARTRVDGAEALAQSARVSLVADVAGAYHGLRLCQLMLTTASADAASRGETARLTGISRDAGFTAPATAALADASAAEGRNRVTQQRAVCDAQRKVLVALTGLPEPDLEQKVAVAQTPSAQAASFSIAQLPAETLRQRPDVWAAEREVLAARAEIDAADAARWPSLSLGGNVAALQLRSGGASANLSTWTFGPLQLALPIWDGGRIAANQAGARARYDEAVANYKGQVRQAVREVETALTDGAAARAREADARAAVAGYRRQFDAMQGMYRQGMASLPQLEEARRTLLNAEIALNQLLHDRDAAGVALYRAAGGRWNAPP</sequence>
<dbReference type="RefSeq" id="WP_147913749.1">
    <property type="nucleotide sequence ID" value="NZ_JBHUEJ010000027.1"/>
</dbReference>
<dbReference type="PROSITE" id="PS51257">
    <property type="entry name" value="PROKAR_LIPOPROTEIN"/>
    <property type="match status" value="1"/>
</dbReference>
<gene>
    <name evidence="3" type="ORF">ACFSF0_12620</name>
</gene>
<dbReference type="Gene3D" id="1.20.1600.10">
    <property type="entry name" value="Outer membrane efflux proteins (OEP)"/>
    <property type="match status" value="1"/>
</dbReference>
<dbReference type="InterPro" id="IPR010131">
    <property type="entry name" value="MdtP/NodT-like"/>
</dbReference>
<comment type="subcellular location">
    <subcellularLocation>
        <location evidence="2">Cell membrane</location>
        <topology evidence="2">Lipid-anchor</topology>
    </subcellularLocation>
</comment>
<protein>
    <submittedName>
        <fullName evidence="3">Efflux transporter outer membrane subunit</fullName>
    </submittedName>
</protein>
<comment type="similarity">
    <text evidence="1 2">Belongs to the outer membrane factor (OMF) (TC 1.B.17) family.</text>
</comment>
<dbReference type="InterPro" id="IPR003423">
    <property type="entry name" value="OMP_efflux"/>
</dbReference>
<feature type="chain" id="PRO_5044977517" evidence="2">
    <location>
        <begin position="31"/>
        <end position="483"/>
    </location>
</feature>
<keyword evidence="2" id="KW-1134">Transmembrane beta strand</keyword>
<evidence type="ECO:0000256" key="1">
    <source>
        <dbReference type="ARBA" id="ARBA00007613"/>
    </source>
</evidence>
<dbReference type="PANTHER" id="PTHR30203">
    <property type="entry name" value="OUTER MEMBRANE CATION EFFLUX PROTEIN"/>
    <property type="match status" value="1"/>
</dbReference>
<keyword evidence="2" id="KW-0564">Palmitate</keyword>
<dbReference type="Proteomes" id="UP001597304">
    <property type="component" value="Unassembled WGS sequence"/>
</dbReference>
<reference evidence="4" key="1">
    <citation type="journal article" date="2019" name="Int. J. Syst. Evol. Microbiol.">
        <title>The Global Catalogue of Microorganisms (GCM) 10K type strain sequencing project: providing services to taxonomists for standard genome sequencing and annotation.</title>
        <authorList>
            <consortium name="The Broad Institute Genomics Platform"/>
            <consortium name="The Broad Institute Genome Sequencing Center for Infectious Disease"/>
            <person name="Wu L."/>
            <person name="Ma J."/>
        </authorList>
    </citation>
    <scope>NUCLEOTIDE SEQUENCE [LARGE SCALE GENOMIC DNA]</scope>
    <source>
        <strain evidence="4">LMG 29247</strain>
    </source>
</reference>
<accession>A0ABW4KUC7</accession>
<keyword evidence="2" id="KW-0732">Signal</keyword>
<organism evidence="3 4">
    <name type="scientific">Ottowia flava</name>
    <dbReference type="NCBI Taxonomy" id="2675430"/>
    <lineage>
        <taxon>Bacteria</taxon>
        <taxon>Pseudomonadati</taxon>
        <taxon>Pseudomonadota</taxon>
        <taxon>Betaproteobacteria</taxon>
        <taxon>Burkholderiales</taxon>
        <taxon>Comamonadaceae</taxon>
        <taxon>Ottowia</taxon>
    </lineage>
</organism>
<comment type="caution">
    <text evidence="3">The sequence shown here is derived from an EMBL/GenBank/DDBJ whole genome shotgun (WGS) entry which is preliminary data.</text>
</comment>
<dbReference type="Pfam" id="PF02321">
    <property type="entry name" value="OEP"/>
    <property type="match status" value="2"/>
</dbReference>
<keyword evidence="4" id="KW-1185">Reference proteome</keyword>
<dbReference type="NCBIfam" id="TIGR01845">
    <property type="entry name" value="outer_NodT"/>
    <property type="match status" value="1"/>
</dbReference>
<keyword evidence="2" id="KW-0449">Lipoprotein</keyword>
<keyword evidence="2" id="KW-0812">Transmembrane</keyword>
<evidence type="ECO:0000313" key="3">
    <source>
        <dbReference type="EMBL" id="MFD1711457.1"/>
    </source>
</evidence>
<keyword evidence="2" id="KW-0472">Membrane</keyword>
<dbReference type="EMBL" id="JBHUEJ010000027">
    <property type="protein sequence ID" value="MFD1711457.1"/>
    <property type="molecule type" value="Genomic_DNA"/>
</dbReference>
<evidence type="ECO:0000313" key="4">
    <source>
        <dbReference type="Proteomes" id="UP001597304"/>
    </source>
</evidence>
<evidence type="ECO:0000256" key="2">
    <source>
        <dbReference type="RuleBase" id="RU362097"/>
    </source>
</evidence>
<dbReference type="SUPFAM" id="SSF56954">
    <property type="entry name" value="Outer membrane efflux proteins (OEP)"/>
    <property type="match status" value="1"/>
</dbReference>
<proteinExistence type="inferred from homology"/>
<dbReference type="Gene3D" id="2.20.200.10">
    <property type="entry name" value="Outer membrane efflux proteins (OEP)"/>
    <property type="match status" value="1"/>
</dbReference>
<feature type="signal peptide" evidence="2">
    <location>
        <begin position="1"/>
        <end position="30"/>
    </location>
</feature>